<reference evidence="1 2" key="1">
    <citation type="journal article" date="2016" name="Nat. Commun.">
        <title>Thousands of microbial genomes shed light on interconnected biogeochemical processes in an aquifer system.</title>
        <authorList>
            <person name="Anantharaman K."/>
            <person name="Brown C.T."/>
            <person name="Hug L.A."/>
            <person name="Sharon I."/>
            <person name="Castelle C.J."/>
            <person name="Probst A.J."/>
            <person name="Thomas B.C."/>
            <person name="Singh A."/>
            <person name="Wilkins M.J."/>
            <person name="Karaoz U."/>
            <person name="Brodie E.L."/>
            <person name="Williams K.H."/>
            <person name="Hubbard S.S."/>
            <person name="Banfield J.F."/>
        </authorList>
    </citation>
    <scope>NUCLEOTIDE SEQUENCE [LARGE SCALE GENOMIC DNA]</scope>
</reference>
<proteinExistence type="predicted"/>
<evidence type="ECO:0000313" key="1">
    <source>
        <dbReference type="EMBL" id="OGG06308.1"/>
    </source>
</evidence>
<gene>
    <name evidence="1" type="ORF">A2777_05340</name>
</gene>
<name>A0A1F5Z1I1_9BACT</name>
<evidence type="ECO:0000313" key="2">
    <source>
        <dbReference type="Proteomes" id="UP000177354"/>
    </source>
</evidence>
<accession>A0A1F5Z1I1</accession>
<dbReference type="Proteomes" id="UP000177354">
    <property type="component" value="Unassembled WGS sequence"/>
</dbReference>
<dbReference type="EMBL" id="MFJF01000017">
    <property type="protein sequence ID" value="OGG06308.1"/>
    <property type="molecule type" value="Genomic_DNA"/>
</dbReference>
<protein>
    <submittedName>
        <fullName evidence="1">Uncharacterized protein</fullName>
    </submittedName>
</protein>
<organism evidence="1 2">
    <name type="scientific">Candidatus Gottesmanbacteria bacterium RIFCSPHIGHO2_01_FULL_40_15</name>
    <dbReference type="NCBI Taxonomy" id="1798376"/>
    <lineage>
        <taxon>Bacteria</taxon>
        <taxon>Candidatus Gottesmaniibacteriota</taxon>
    </lineage>
</organism>
<sequence>MPKQTLAVILALTAVAALLIGINIGKKLGVSQYLSQTAPTPAPLSDINEIPSPTVNFPTPVTESIIDELTYEQDRDIKSGSSSYTDKSCGFTLTYTGSYLEQNSQNGKSTIITNPDNPQETIITACQDEIPKPPLPPEKIENITLDGVLARLYHDTSSKDGSPRDEVIVTHPTLFHEIIIAGYGRTFNEAVTSFKFIR</sequence>
<dbReference type="AlphaFoldDB" id="A0A1F5Z1I1"/>
<comment type="caution">
    <text evidence="1">The sequence shown here is derived from an EMBL/GenBank/DDBJ whole genome shotgun (WGS) entry which is preliminary data.</text>
</comment>